<evidence type="ECO:0000256" key="3">
    <source>
        <dbReference type="ARBA" id="ARBA00022989"/>
    </source>
</evidence>
<evidence type="ECO:0000259" key="5">
    <source>
        <dbReference type="PROSITE" id="PS50262"/>
    </source>
</evidence>
<evidence type="ECO:0000256" key="1">
    <source>
        <dbReference type="ARBA" id="ARBA00004370"/>
    </source>
</evidence>
<accession>Q9TSD0</accession>
<dbReference type="InterPro" id="IPR017452">
    <property type="entry name" value="GPCR_Rhodpsn_7TM"/>
</dbReference>
<keyword evidence="4" id="KW-0472">Membrane</keyword>
<dbReference type="AlphaFoldDB" id="Q9TSD0"/>
<organism>
    <name type="scientific">Macropus giganteus</name>
    <name type="common">Eastern gray kangaroo</name>
    <dbReference type="NCBI Taxonomy" id="9317"/>
    <lineage>
        <taxon>Eukaryota</taxon>
        <taxon>Metazoa</taxon>
        <taxon>Chordata</taxon>
        <taxon>Craniata</taxon>
        <taxon>Vertebrata</taxon>
        <taxon>Euteleostomi</taxon>
        <taxon>Mammalia</taxon>
        <taxon>Metatheria</taxon>
        <taxon>Diprotodontia</taxon>
        <taxon>Macropodidae</taxon>
        <taxon>Macropus</taxon>
    </lineage>
</organism>
<feature type="domain" description="G-protein coupled receptors family 1 profile" evidence="5">
    <location>
        <begin position="1"/>
        <end position="43"/>
    </location>
</feature>
<name>Q9TSD0_MACGI</name>
<protein>
    <submittedName>
        <fullName>Mesotocin receptor</fullName>
    </submittedName>
</protein>
<dbReference type="GO" id="GO:0016020">
    <property type="term" value="C:membrane"/>
    <property type="evidence" value="ECO:0007669"/>
    <property type="project" value="UniProtKB-SubCell"/>
</dbReference>
<keyword evidence="3" id="KW-1133">Transmembrane helix</keyword>
<sequence length="43" mass="4908">IPVLVLSACYGLISFKIWQNLKLLISKAKIRTIKMTFIIVLAF</sequence>
<proteinExistence type="predicted"/>
<comment type="subcellular location">
    <subcellularLocation>
        <location evidence="1">Membrane</location>
    </subcellularLocation>
</comment>
<dbReference type="PROSITE" id="PS50262">
    <property type="entry name" value="G_PROTEIN_RECEP_F1_2"/>
    <property type="match status" value="1"/>
</dbReference>
<keyword evidence="2" id="KW-0812">Transmembrane</keyword>
<evidence type="ECO:0000256" key="2">
    <source>
        <dbReference type="ARBA" id="ARBA00022692"/>
    </source>
</evidence>
<reference key="1">
    <citation type="journal article" date="1995" name="Ann. N. Y. Acad. Sci.">
        <title>Molecular biology of vasopressin receptors.</title>
        <authorList>
            <person name="Lolait S.J."/>
            <person name="O'Carroll A.M."/>
            <person name="Brownstein M.J."/>
        </authorList>
    </citation>
    <scope>NUCLEOTIDE SEQUENCE</scope>
</reference>
<evidence type="ECO:0000256" key="4">
    <source>
        <dbReference type="ARBA" id="ARBA00023136"/>
    </source>
</evidence>